<evidence type="ECO:0000256" key="1">
    <source>
        <dbReference type="ARBA" id="ARBA00001946"/>
    </source>
</evidence>
<dbReference type="STRING" id="90262.A0A1X2ID02"/>
<dbReference type="EMBL" id="MCGE01000015">
    <property type="protein sequence ID" value="ORZ14101.1"/>
    <property type="molecule type" value="Genomic_DNA"/>
</dbReference>
<evidence type="ECO:0000313" key="15">
    <source>
        <dbReference type="EMBL" id="ORZ14101.1"/>
    </source>
</evidence>
<gene>
    <name evidence="15" type="ORF">BCR42DRAFT_418048</name>
</gene>
<dbReference type="Gene3D" id="1.25.40.120">
    <property type="entry name" value="Protein prenylyltransferase"/>
    <property type="match status" value="1"/>
</dbReference>
<dbReference type="Pfam" id="PF01239">
    <property type="entry name" value="PPTA"/>
    <property type="match status" value="5"/>
</dbReference>
<evidence type="ECO:0000256" key="11">
    <source>
        <dbReference type="ARBA" id="ARBA00042436"/>
    </source>
</evidence>
<evidence type="ECO:0000256" key="3">
    <source>
        <dbReference type="ARBA" id="ARBA00012700"/>
    </source>
</evidence>
<dbReference type="EC" id="2.5.1.59" evidence="3"/>
<evidence type="ECO:0000256" key="9">
    <source>
        <dbReference type="ARBA" id="ARBA00040965"/>
    </source>
</evidence>
<dbReference type="Proteomes" id="UP000193560">
    <property type="component" value="Unassembled WGS sequence"/>
</dbReference>
<sequence>MEQPYSQRPEWSDVTPLPQDDGPNPLVPIAYSSDYIDAMDYFRAVSKNNEKSERVLGLISDIIDMNPAHYTVWRYRQQVLFELKSDLQKELDFVDEIASSQAKNYQVWHHRLVIVDTLNNCDRELPFINGILDEDSKNYHAWSYRQWVVKRFNLWDQDLKYTDDMILIDVRNNSAWNYRYFVLFNNPEAPSQETIKNEIEFTKHKIQLAPNNSSGWSYLTALLDKANQPLYTIEPFLEDLVAKHIISPHLYSTLIDMFIQRAKLEETQVNPVALEYCDRLATDLDPTRKKYWQYKKSTITSA</sequence>
<proteinExistence type="inferred from homology"/>
<protein>
    <recommendedName>
        <fullName evidence="9">Protein farnesyltransferase/geranylgeranyltransferase type-1 subunit alpha</fullName>
        <ecNumber evidence="4">2.5.1.58</ecNumber>
        <ecNumber evidence="3">2.5.1.59</ecNumber>
    </recommendedName>
    <alternativeName>
        <fullName evidence="12">CAAX farnesyltransferase subunit alpha</fullName>
    </alternativeName>
    <alternativeName>
        <fullName evidence="11">FTase-alpha</fullName>
    </alternativeName>
    <alternativeName>
        <fullName evidence="10">Ras proteins prenyltransferase subunit alpha</fullName>
    </alternativeName>
    <alternativeName>
        <fullName evidence="13">Type I protein geranyl-geranyltransferase subunit alpha</fullName>
    </alternativeName>
</protein>
<dbReference type="PANTHER" id="PTHR11129">
    <property type="entry name" value="PROTEIN FARNESYLTRANSFERASE ALPHA SUBUNIT/RAB GERANYLGERANYL TRANSFERASE ALPHA SUBUNIT"/>
    <property type="match status" value="1"/>
</dbReference>
<organism evidence="15 16">
    <name type="scientific">Absidia repens</name>
    <dbReference type="NCBI Taxonomy" id="90262"/>
    <lineage>
        <taxon>Eukaryota</taxon>
        <taxon>Fungi</taxon>
        <taxon>Fungi incertae sedis</taxon>
        <taxon>Mucoromycota</taxon>
        <taxon>Mucoromycotina</taxon>
        <taxon>Mucoromycetes</taxon>
        <taxon>Mucorales</taxon>
        <taxon>Cunninghamellaceae</taxon>
        <taxon>Absidia</taxon>
    </lineage>
</organism>
<dbReference type="GO" id="GO:0004662">
    <property type="term" value="F:CAAX-protein geranylgeranyltransferase activity"/>
    <property type="evidence" value="ECO:0007669"/>
    <property type="project" value="UniProtKB-EC"/>
</dbReference>
<keyword evidence="16" id="KW-1185">Reference proteome</keyword>
<evidence type="ECO:0000256" key="13">
    <source>
        <dbReference type="ARBA" id="ARBA00043219"/>
    </source>
</evidence>
<dbReference type="GO" id="GO:0005965">
    <property type="term" value="C:protein farnesyltransferase complex"/>
    <property type="evidence" value="ECO:0007669"/>
    <property type="project" value="EnsemblFungi"/>
</dbReference>
<reference evidence="15 16" key="1">
    <citation type="submission" date="2016-07" db="EMBL/GenBank/DDBJ databases">
        <title>Pervasive Adenine N6-methylation of Active Genes in Fungi.</title>
        <authorList>
            <consortium name="DOE Joint Genome Institute"/>
            <person name="Mondo S.J."/>
            <person name="Dannebaum R.O."/>
            <person name="Kuo R.C."/>
            <person name="Labutti K."/>
            <person name="Haridas S."/>
            <person name="Kuo A."/>
            <person name="Salamov A."/>
            <person name="Ahrendt S.R."/>
            <person name="Lipzen A."/>
            <person name="Sullivan W."/>
            <person name="Andreopoulos W.B."/>
            <person name="Clum A."/>
            <person name="Lindquist E."/>
            <person name="Daum C."/>
            <person name="Ramamoorthy G.K."/>
            <person name="Gryganskyi A."/>
            <person name="Culley D."/>
            <person name="Magnuson J.K."/>
            <person name="James T.Y."/>
            <person name="O'Malley M.A."/>
            <person name="Stajich J.E."/>
            <person name="Spatafora J.W."/>
            <person name="Visel A."/>
            <person name="Grigoriev I.V."/>
        </authorList>
    </citation>
    <scope>NUCLEOTIDE SEQUENCE [LARGE SCALE GENOMIC DNA]</scope>
    <source>
        <strain evidence="15 16">NRRL 1336</strain>
    </source>
</reference>
<evidence type="ECO:0000256" key="2">
    <source>
        <dbReference type="ARBA" id="ARBA00006734"/>
    </source>
</evidence>
<dbReference type="GO" id="GO:0004660">
    <property type="term" value="F:protein farnesyltransferase activity"/>
    <property type="evidence" value="ECO:0007669"/>
    <property type="project" value="UniProtKB-EC"/>
</dbReference>
<dbReference type="PROSITE" id="PS51147">
    <property type="entry name" value="PFTA"/>
    <property type="match status" value="5"/>
</dbReference>
<keyword evidence="7" id="KW-0677">Repeat</keyword>
<evidence type="ECO:0000313" key="16">
    <source>
        <dbReference type="Proteomes" id="UP000193560"/>
    </source>
</evidence>
<keyword evidence="8" id="KW-0460">Magnesium</keyword>
<dbReference type="EC" id="2.5.1.58" evidence="4"/>
<evidence type="ECO:0000256" key="7">
    <source>
        <dbReference type="ARBA" id="ARBA00022737"/>
    </source>
</evidence>
<accession>A0A1X2ID02</accession>
<dbReference type="GO" id="GO:0007323">
    <property type="term" value="P:peptide pheromone maturation"/>
    <property type="evidence" value="ECO:0007669"/>
    <property type="project" value="EnsemblFungi"/>
</dbReference>
<dbReference type="AlphaFoldDB" id="A0A1X2ID02"/>
<dbReference type="PANTHER" id="PTHR11129:SF1">
    <property type="entry name" value="PROTEIN FARNESYLTRANSFERASE_GERANYLGERANYLTRANSFERASE TYPE-1 SUBUNIT ALPHA"/>
    <property type="match status" value="1"/>
</dbReference>
<name>A0A1X2ID02_9FUNG</name>
<keyword evidence="5" id="KW-0637">Prenyltransferase</keyword>
<feature type="region of interest" description="Disordered" evidence="14">
    <location>
        <begin position="1"/>
        <end position="23"/>
    </location>
</feature>
<dbReference type="SUPFAM" id="SSF48439">
    <property type="entry name" value="Protein prenylyltransferase"/>
    <property type="match status" value="1"/>
</dbReference>
<comment type="caution">
    <text evidence="15">The sequence shown here is derived from an EMBL/GenBank/DDBJ whole genome shotgun (WGS) entry which is preliminary data.</text>
</comment>
<comment type="cofactor">
    <cofactor evidence="1">
        <name>Mg(2+)</name>
        <dbReference type="ChEBI" id="CHEBI:18420"/>
    </cofactor>
</comment>
<evidence type="ECO:0000256" key="5">
    <source>
        <dbReference type="ARBA" id="ARBA00022602"/>
    </source>
</evidence>
<dbReference type="OrthoDB" id="10255768at2759"/>
<dbReference type="InterPro" id="IPR002088">
    <property type="entry name" value="Prenyl_trans_a"/>
</dbReference>
<evidence type="ECO:0000256" key="14">
    <source>
        <dbReference type="SAM" id="MobiDB-lite"/>
    </source>
</evidence>
<evidence type="ECO:0000256" key="8">
    <source>
        <dbReference type="ARBA" id="ARBA00022842"/>
    </source>
</evidence>
<evidence type="ECO:0000256" key="12">
    <source>
        <dbReference type="ARBA" id="ARBA00043086"/>
    </source>
</evidence>
<evidence type="ECO:0000256" key="10">
    <source>
        <dbReference type="ARBA" id="ARBA00041392"/>
    </source>
</evidence>
<comment type="similarity">
    <text evidence="2">Belongs to the protein prenyltransferase subunit alpha family.</text>
</comment>
<dbReference type="GO" id="GO:0005953">
    <property type="term" value="C:CAAX-protein geranylgeranyltransferase complex"/>
    <property type="evidence" value="ECO:0007669"/>
    <property type="project" value="EnsemblFungi"/>
</dbReference>
<evidence type="ECO:0000256" key="4">
    <source>
        <dbReference type="ARBA" id="ARBA00012702"/>
    </source>
</evidence>
<evidence type="ECO:0000256" key="6">
    <source>
        <dbReference type="ARBA" id="ARBA00022679"/>
    </source>
</evidence>
<keyword evidence="6 15" id="KW-0808">Transferase</keyword>